<name>A0A0E9U439_ANGAN</name>
<protein>
    <submittedName>
        <fullName evidence="1">Uncharacterized protein</fullName>
    </submittedName>
</protein>
<accession>A0A0E9U439</accession>
<sequence>MTSSPPVQADGFCHIGFTYSWIIYMRKR</sequence>
<reference evidence="1" key="2">
    <citation type="journal article" date="2015" name="Fish Shellfish Immunol.">
        <title>Early steps in the European eel (Anguilla anguilla)-Vibrio vulnificus interaction in the gills: Role of the RtxA13 toxin.</title>
        <authorList>
            <person name="Callol A."/>
            <person name="Pajuelo D."/>
            <person name="Ebbesson L."/>
            <person name="Teles M."/>
            <person name="MacKenzie S."/>
            <person name="Amaro C."/>
        </authorList>
    </citation>
    <scope>NUCLEOTIDE SEQUENCE</scope>
</reference>
<evidence type="ECO:0000313" key="1">
    <source>
        <dbReference type="EMBL" id="JAH59925.1"/>
    </source>
</evidence>
<dbReference type="AlphaFoldDB" id="A0A0E9U439"/>
<reference evidence="1" key="1">
    <citation type="submission" date="2014-11" db="EMBL/GenBank/DDBJ databases">
        <authorList>
            <person name="Amaro Gonzalez C."/>
        </authorList>
    </citation>
    <scope>NUCLEOTIDE SEQUENCE</scope>
</reference>
<proteinExistence type="predicted"/>
<organism evidence="1">
    <name type="scientific">Anguilla anguilla</name>
    <name type="common">European freshwater eel</name>
    <name type="synonym">Muraena anguilla</name>
    <dbReference type="NCBI Taxonomy" id="7936"/>
    <lineage>
        <taxon>Eukaryota</taxon>
        <taxon>Metazoa</taxon>
        <taxon>Chordata</taxon>
        <taxon>Craniata</taxon>
        <taxon>Vertebrata</taxon>
        <taxon>Euteleostomi</taxon>
        <taxon>Actinopterygii</taxon>
        <taxon>Neopterygii</taxon>
        <taxon>Teleostei</taxon>
        <taxon>Anguilliformes</taxon>
        <taxon>Anguillidae</taxon>
        <taxon>Anguilla</taxon>
    </lineage>
</organism>
<dbReference type="EMBL" id="GBXM01048652">
    <property type="protein sequence ID" value="JAH59925.1"/>
    <property type="molecule type" value="Transcribed_RNA"/>
</dbReference>